<keyword evidence="2" id="KW-1185">Reference proteome</keyword>
<reference evidence="1" key="1">
    <citation type="submission" date="2021-01" db="EMBL/GenBank/DDBJ databases">
        <authorList>
            <person name="Sun Q."/>
        </authorList>
    </citation>
    <scope>NUCLEOTIDE SEQUENCE</scope>
    <source>
        <strain evidence="1">YIM B02566</strain>
    </source>
</reference>
<comment type="caution">
    <text evidence="1">The sequence shown here is derived from an EMBL/GenBank/DDBJ whole genome shotgun (WGS) entry which is preliminary data.</text>
</comment>
<protein>
    <submittedName>
        <fullName evidence="1">Gamma-glutamyltransferase</fullName>
    </submittedName>
</protein>
<sequence>MSDPKNSVPEEAAGGMRNSTSPVPNIFPPPESMRPTLIGENYSVVAGHPLVSMVAADVLERGGTAIDAGVAAGLASNVIQADMCNLGGVAPIVLRLAGSDEVWSISGVGSWSREVTLDAYLDRYKGDMPLGAACSVVPAALDAWVTALSRFGTWSFGEVAAPALRYAEEGFVLDRRTALAYELMGATFKNWESSASIYWPEGRPPREGDRLVQTDLARLLRRLTAAERGAKRTEALEAVRKAFYEGEVAERIVDWVRQGGGWMTLSDLAEFRNEVSPAKSYDYHGWRMFTGGTYSQAPVILQTLSVLAGFDLASHATDEEAYIHLLVEAMKLAFSDREKFYGGTGVEIEELLSDDHVARLRAMVRLKKALPDLPTLDLPASTGANRGKRRDTTNFTIIDGEGNVFSCSASDTIDGNPIVPGLGIIVSPRGVQSRLDARHPAALGPGKRPRLTPAPALALSLEAGEARAMALSASGGDVIPQGILQAFLNVVDRGMSPQQSVEAARVTCLAFPDSFFPHFHDRGRLSVEARISDKVRAGLAKRGHRIHLWPDYEFDASGVALSVDMKAPIDGRRILGSGADPRRSHYAISR</sequence>
<name>A0ACC5R0D4_9HYPH</name>
<organism evidence="1 2">
    <name type="scientific">Taklimakanibacter albus</name>
    <dbReference type="NCBI Taxonomy" id="2800327"/>
    <lineage>
        <taxon>Bacteria</taxon>
        <taxon>Pseudomonadati</taxon>
        <taxon>Pseudomonadota</taxon>
        <taxon>Alphaproteobacteria</taxon>
        <taxon>Hyphomicrobiales</taxon>
        <taxon>Aestuariivirgaceae</taxon>
        <taxon>Taklimakanibacter</taxon>
    </lineage>
</organism>
<evidence type="ECO:0000313" key="2">
    <source>
        <dbReference type="Proteomes" id="UP000616151"/>
    </source>
</evidence>
<accession>A0ACC5R0D4</accession>
<dbReference type="EMBL" id="JAENHL010000006">
    <property type="protein sequence ID" value="MBK1866098.1"/>
    <property type="molecule type" value="Genomic_DNA"/>
</dbReference>
<evidence type="ECO:0000313" key="1">
    <source>
        <dbReference type="EMBL" id="MBK1866098.1"/>
    </source>
</evidence>
<proteinExistence type="predicted"/>
<dbReference type="Proteomes" id="UP000616151">
    <property type="component" value="Unassembled WGS sequence"/>
</dbReference>
<gene>
    <name evidence="1" type="ORF">JHL16_07005</name>
</gene>